<dbReference type="EMBL" id="WVUH01000102">
    <property type="protein sequence ID" value="MBO4207098.1"/>
    <property type="molecule type" value="Genomic_DNA"/>
</dbReference>
<evidence type="ECO:0000313" key="3">
    <source>
        <dbReference type="Proteomes" id="UP000823521"/>
    </source>
</evidence>
<feature type="transmembrane region" description="Helical" evidence="1">
    <location>
        <begin position="106"/>
        <end position="128"/>
    </location>
</feature>
<feature type="transmembrane region" description="Helical" evidence="1">
    <location>
        <begin position="20"/>
        <end position="47"/>
    </location>
</feature>
<dbReference type="Proteomes" id="UP000823521">
    <property type="component" value="Unassembled WGS sequence"/>
</dbReference>
<name>A0ABS3VRE4_MICEH</name>
<protein>
    <recommendedName>
        <fullName evidence="4">Membrane protein YesL</fullName>
    </recommendedName>
</protein>
<organism evidence="2 3">
    <name type="scientific">Micromonospora echinofusca</name>
    <dbReference type="NCBI Taxonomy" id="47858"/>
    <lineage>
        <taxon>Bacteria</taxon>
        <taxon>Bacillati</taxon>
        <taxon>Actinomycetota</taxon>
        <taxon>Actinomycetes</taxon>
        <taxon>Micromonosporales</taxon>
        <taxon>Micromonosporaceae</taxon>
        <taxon>Micromonospora</taxon>
    </lineage>
</organism>
<feature type="transmembrane region" description="Helical" evidence="1">
    <location>
        <begin position="154"/>
        <end position="187"/>
    </location>
</feature>
<keyword evidence="3" id="KW-1185">Reference proteome</keyword>
<evidence type="ECO:0000256" key="1">
    <source>
        <dbReference type="SAM" id="Phobius"/>
    </source>
</evidence>
<feature type="transmembrane region" description="Helical" evidence="1">
    <location>
        <begin position="67"/>
        <end position="94"/>
    </location>
</feature>
<accession>A0ABS3VRE4</accession>
<evidence type="ECO:0008006" key="4">
    <source>
        <dbReference type="Google" id="ProtNLM"/>
    </source>
</evidence>
<gene>
    <name evidence="2" type="ORF">GSF22_13940</name>
</gene>
<sequence>MSTAAQRRDWRDVLRDGSDLALLGIVATLAALPLVTAPAAVATASAALHDWLTDGSWPTARRTLRRFVRAVPAGIPVALLASVAAGLLALDLAALARGAVPGGPPALLLTVVVTVALAGYAALVVVAVGRTGARGWRAAARTAATESVTRPARWAGVSGVCAVAALLALLVTPVAVPILAGYVLAAWHAVARRPVRAEVTLEQP</sequence>
<proteinExistence type="predicted"/>
<dbReference type="RefSeq" id="WP_208813997.1">
    <property type="nucleotide sequence ID" value="NZ_WVUH01000102.1"/>
</dbReference>
<keyword evidence="1" id="KW-0472">Membrane</keyword>
<comment type="caution">
    <text evidence="2">The sequence shown here is derived from an EMBL/GenBank/DDBJ whole genome shotgun (WGS) entry which is preliminary data.</text>
</comment>
<evidence type="ECO:0000313" key="2">
    <source>
        <dbReference type="EMBL" id="MBO4207098.1"/>
    </source>
</evidence>
<keyword evidence="1" id="KW-0812">Transmembrane</keyword>
<reference evidence="2 3" key="1">
    <citation type="submission" date="2019-12" db="EMBL/GenBank/DDBJ databases">
        <title>Whole genome sequencing of endophytic Actinobacterium Micromonospora sp. MPMI6T.</title>
        <authorList>
            <person name="Evv R."/>
            <person name="Podile A.R."/>
        </authorList>
    </citation>
    <scope>NUCLEOTIDE SEQUENCE [LARGE SCALE GENOMIC DNA]</scope>
    <source>
        <strain evidence="2 3">MPMI6</strain>
    </source>
</reference>
<keyword evidence="1" id="KW-1133">Transmembrane helix</keyword>